<comment type="cofactor">
    <cofactor evidence="6">
        <name>heme c</name>
        <dbReference type="ChEBI" id="CHEBI:61717"/>
    </cofactor>
    <text evidence="6">Binds 4 heme c groups covalently per monomer.</text>
</comment>
<dbReference type="InterPro" id="IPR020942">
    <property type="entry name" value="Cyt_c_III_dom"/>
</dbReference>
<protein>
    <submittedName>
        <fullName evidence="9">Class III cytochrome C family protein</fullName>
    </submittedName>
</protein>
<feature type="binding site" description="axial binding residue" evidence="6">
    <location>
        <position position="55"/>
    </location>
    <ligand>
        <name>heme c</name>
        <dbReference type="ChEBI" id="CHEBI:61717"/>
        <label>1</label>
    </ligand>
    <ligandPart>
        <name>Fe</name>
        <dbReference type="ChEBI" id="CHEBI:18248"/>
    </ligandPart>
</feature>
<evidence type="ECO:0000256" key="4">
    <source>
        <dbReference type="ARBA" id="ARBA00022982"/>
    </source>
</evidence>
<dbReference type="InterPro" id="IPR029467">
    <property type="entry name" value="Cyt_c7-like"/>
</dbReference>
<reference evidence="9 10" key="1">
    <citation type="submission" date="2019-02" db="EMBL/GenBank/DDBJ databases">
        <title>Deep-cultivation of Planctomycetes and their phenomic and genomic characterization uncovers novel biology.</title>
        <authorList>
            <person name="Wiegand S."/>
            <person name="Jogler M."/>
            <person name="Boedeker C."/>
            <person name="Pinto D."/>
            <person name="Vollmers J."/>
            <person name="Rivas-Marin E."/>
            <person name="Kohn T."/>
            <person name="Peeters S.H."/>
            <person name="Heuer A."/>
            <person name="Rast P."/>
            <person name="Oberbeckmann S."/>
            <person name="Bunk B."/>
            <person name="Jeske O."/>
            <person name="Meyerdierks A."/>
            <person name="Storesund J.E."/>
            <person name="Kallscheuer N."/>
            <person name="Luecker S."/>
            <person name="Lage O.M."/>
            <person name="Pohl T."/>
            <person name="Merkel B.J."/>
            <person name="Hornburger P."/>
            <person name="Mueller R.-W."/>
            <person name="Bruemmer F."/>
            <person name="Labrenz M."/>
            <person name="Spormann A.M."/>
            <person name="Op Den Camp H."/>
            <person name="Overmann J."/>
            <person name="Amann R."/>
            <person name="Jetten M.S.M."/>
            <person name="Mascher T."/>
            <person name="Medema M.H."/>
            <person name="Devos D.P."/>
            <person name="Kaster A.-K."/>
            <person name="Ovreas L."/>
            <person name="Rohde M."/>
            <person name="Galperin M.Y."/>
            <person name="Jogler C."/>
        </authorList>
    </citation>
    <scope>NUCLEOTIDE SEQUENCE [LARGE SCALE GENOMIC DNA]</scope>
    <source>
        <strain evidence="9 10">Mal64</strain>
    </source>
</reference>
<keyword evidence="2 6" id="KW-0349">Heme</keyword>
<feature type="binding site" description="axial binding residue" evidence="6">
    <location>
        <position position="40"/>
    </location>
    <ligand>
        <name>heme c</name>
        <dbReference type="ChEBI" id="CHEBI:61717"/>
        <label>1</label>
    </ligand>
    <ligandPart>
        <name>Fe</name>
        <dbReference type="ChEBI" id="CHEBI:18248"/>
    </ligandPart>
</feature>
<dbReference type="Pfam" id="PF14522">
    <property type="entry name" value="Cytochrome_C7"/>
    <property type="match status" value="1"/>
</dbReference>
<dbReference type="CDD" id="cd08168">
    <property type="entry name" value="Cytochrom_C3"/>
    <property type="match status" value="1"/>
</dbReference>
<dbReference type="GO" id="GO:0009055">
    <property type="term" value="F:electron transfer activity"/>
    <property type="evidence" value="ECO:0007669"/>
    <property type="project" value="InterPro"/>
</dbReference>
<dbReference type="Proteomes" id="UP000315440">
    <property type="component" value="Unassembled WGS sequence"/>
</dbReference>
<feature type="binding site" description="axial binding residue" evidence="6">
    <location>
        <position position="54"/>
    </location>
    <ligand>
        <name>heme c</name>
        <dbReference type="ChEBI" id="CHEBI:61717"/>
        <label>3</label>
    </ligand>
    <ligandPart>
        <name>Fe</name>
        <dbReference type="ChEBI" id="CHEBI:18248"/>
    </ligandPart>
</feature>
<comment type="caution">
    <text evidence="9">The sequence shown here is derived from an EMBL/GenBank/DDBJ whole genome shotgun (WGS) entry which is preliminary data.</text>
</comment>
<feature type="binding site" description="axial binding residue" evidence="6">
    <location>
        <position position="72"/>
    </location>
    <ligand>
        <name>heme c</name>
        <dbReference type="ChEBI" id="CHEBI:61717"/>
        <label>1</label>
    </ligand>
    <ligandPart>
        <name>Fe</name>
        <dbReference type="ChEBI" id="CHEBI:18248"/>
    </ligandPart>
</feature>
<name>A0A5C5ZNZ8_9BACT</name>
<dbReference type="PANTHER" id="PTHR39425">
    <property type="entry name" value="LIPOPROTEIN CYTOCHROME C"/>
    <property type="match status" value="1"/>
</dbReference>
<gene>
    <name evidence="9" type="ORF">Mal64_23540</name>
</gene>
<keyword evidence="1" id="KW-0813">Transport</keyword>
<dbReference type="GO" id="GO:0020037">
    <property type="term" value="F:heme binding"/>
    <property type="evidence" value="ECO:0007669"/>
    <property type="project" value="InterPro"/>
</dbReference>
<evidence type="ECO:0000256" key="5">
    <source>
        <dbReference type="ARBA" id="ARBA00023004"/>
    </source>
</evidence>
<dbReference type="EMBL" id="SJPQ01000002">
    <property type="protein sequence ID" value="TWT88866.1"/>
    <property type="molecule type" value="Genomic_DNA"/>
</dbReference>
<dbReference type="InterPro" id="IPR002322">
    <property type="entry name" value="Cyt_c_III"/>
</dbReference>
<proteinExistence type="predicted"/>
<evidence type="ECO:0000313" key="9">
    <source>
        <dbReference type="EMBL" id="TWT88866.1"/>
    </source>
</evidence>
<evidence type="ECO:0000313" key="10">
    <source>
        <dbReference type="Proteomes" id="UP000315440"/>
    </source>
</evidence>
<feature type="domain" description="Class III cytochrome C" evidence="7">
    <location>
        <begin position="31"/>
        <end position="95"/>
    </location>
</feature>
<dbReference type="AlphaFoldDB" id="A0A5C5ZNZ8"/>
<evidence type="ECO:0000259" key="8">
    <source>
        <dbReference type="Pfam" id="PF14522"/>
    </source>
</evidence>
<dbReference type="SUPFAM" id="SSF48695">
    <property type="entry name" value="Multiheme cytochromes"/>
    <property type="match status" value="1"/>
</dbReference>
<keyword evidence="4" id="KW-0249">Electron transport</keyword>
<dbReference type="PRINTS" id="PR00609">
    <property type="entry name" value="CYTOCHROMEC3"/>
</dbReference>
<feature type="binding site" description="axial binding residue" evidence="6">
    <location>
        <position position="76"/>
    </location>
    <ligand>
        <name>heme c</name>
        <dbReference type="ChEBI" id="CHEBI:61717"/>
        <label>1</label>
    </ligand>
    <ligandPart>
        <name>Fe</name>
        <dbReference type="ChEBI" id="CHEBI:18248"/>
    </ligandPart>
</feature>
<feature type="domain" description="Cytochrome c7-like" evidence="8">
    <location>
        <begin position="123"/>
        <end position="213"/>
    </location>
</feature>
<feature type="binding site" description="axial binding residue" evidence="6">
    <location>
        <position position="51"/>
    </location>
    <ligand>
        <name>heme c</name>
        <dbReference type="ChEBI" id="CHEBI:61717"/>
        <label>1</label>
    </ligand>
    <ligandPart>
        <name>Fe</name>
        <dbReference type="ChEBI" id="CHEBI:18248"/>
    </ligandPart>
</feature>
<feature type="binding site" description="axial binding residue" evidence="6">
    <location>
        <position position="43"/>
    </location>
    <ligand>
        <name>heme c</name>
        <dbReference type="ChEBI" id="CHEBI:61717"/>
        <label>1</label>
    </ligand>
    <ligandPart>
        <name>Fe</name>
        <dbReference type="ChEBI" id="CHEBI:18248"/>
    </ligandPart>
</feature>
<keyword evidence="5 6" id="KW-0408">Iron</keyword>
<dbReference type="RefSeq" id="WP_231993686.1">
    <property type="nucleotide sequence ID" value="NZ_SJPQ01000002.1"/>
</dbReference>
<accession>A0A5C5ZNZ8</accession>
<evidence type="ECO:0000256" key="2">
    <source>
        <dbReference type="ARBA" id="ARBA00022617"/>
    </source>
</evidence>
<keyword evidence="3 6" id="KW-0479">Metal-binding</keyword>
<dbReference type="Pfam" id="PF02085">
    <property type="entry name" value="Cytochrom_CIII"/>
    <property type="match status" value="1"/>
</dbReference>
<evidence type="ECO:0000256" key="6">
    <source>
        <dbReference type="PIRSR" id="PIRSR602322-1"/>
    </source>
</evidence>
<dbReference type="GO" id="GO:0046872">
    <property type="term" value="F:metal ion binding"/>
    <property type="evidence" value="ECO:0007669"/>
    <property type="project" value="UniProtKB-KW"/>
</dbReference>
<sequence length="213" mass="23613">MLLAGLAGGGAYAGAVLFYGTMPKVMYTGYQPEQPVPFSHKLHAGEMKIDCRYCHSTVDKAAYAAIPSTSTCNNCHNGLKNPDGTPIKTAVHVNSVKLQPVYHSQATGEPIEWEKIHDLADYVYFNHSVHVNSGVSCVSCHGRIDRMETVYQHEPLSMSWCLDCHRNPAPHIRPQEFITKLDWVPDEDPAVIGQRLIDEHGIDPSTNCSTCHR</sequence>
<evidence type="ECO:0000256" key="1">
    <source>
        <dbReference type="ARBA" id="ARBA00022448"/>
    </source>
</evidence>
<dbReference type="InterPro" id="IPR036280">
    <property type="entry name" value="Multihaem_cyt_sf"/>
</dbReference>
<keyword evidence="10" id="KW-1185">Reference proteome</keyword>
<organism evidence="9 10">
    <name type="scientific">Pseudobythopirellula maris</name>
    <dbReference type="NCBI Taxonomy" id="2527991"/>
    <lineage>
        <taxon>Bacteria</taxon>
        <taxon>Pseudomonadati</taxon>
        <taxon>Planctomycetota</taxon>
        <taxon>Planctomycetia</taxon>
        <taxon>Pirellulales</taxon>
        <taxon>Lacipirellulaceae</taxon>
        <taxon>Pseudobythopirellula</taxon>
    </lineage>
</organism>
<dbReference type="Gene3D" id="3.90.10.10">
    <property type="entry name" value="Cytochrome C3"/>
    <property type="match status" value="2"/>
</dbReference>
<evidence type="ECO:0000259" key="7">
    <source>
        <dbReference type="Pfam" id="PF02085"/>
    </source>
</evidence>
<dbReference type="PANTHER" id="PTHR39425:SF1">
    <property type="entry name" value="CYTOCHROME C7-LIKE DOMAIN-CONTAINING PROTEIN"/>
    <property type="match status" value="1"/>
</dbReference>
<evidence type="ECO:0000256" key="3">
    <source>
        <dbReference type="ARBA" id="ARBA00022723"/>
    </source>
</evidence>